<dbReference type="SUPFAM" id="SSF50475">
    <property type="entry name" value="FMN-binding split barrel"/>
    <property type="match status" value="1"/>
</dbReference>
<dbReference type="EMBL" id="FNDT01000001">
    <property type="protein sequence ID" value="SDH46653.1"/>
    <property type="molecule type" value="Genomic_DNA"/>
</dbReference>
<accession>A0A1G8CMX4</accession>
<dbReference type="Pfam" id="PF12900">
    <property type="entry name" value="Pyridox_ox_2"/>
    <property type="match status" value="1"/>
</dbReference>
<dbReference type="RefSeq" id="WP_071416375.1">
    <property type="nucleotide sequence ID" value="NZ_FNDT01000001.1"/>
</dbReference>
<dbReference type="AlphaFoldDB" id="A0A1G8CMX4"/>
<proteinExistence type="predicted"/>
<dbReference type="Gene3D" id="2.30.110.10">
    <property type="entry name" value="Electron Transport, Fmn-binding Protein, Chain A"/>
    <property type="match status" value="1"/>
</dbReference>
<dbReference type="STRING" id="335973.SAMN04488693_101325"/>
<evidence type="ECO:0000313" key="1">
    <source>
        <dbReference type="EMBL" id="SDH46653.1"/>
    </source>
</evidence>
<protein>
    <submittedName>
        <fullName evidence="1">Pyridoxamine 5'-phosphate oxidase</fullName>
    </submittedName>
</protein>
<evidence type="ECO:0000313" key="2">
    <source>
        <dbReference type="Proteomes" id="UP000199258"/>
    </source>
</evidence>
<name>A0A1G8CMX4_9MICC</name>
<dbReference type="InterPro" id="IPR012349">
    <property type="entry name" value="Split_barrel_FMN-bd"/>
</dbReference>
<reference evidence="1 2" key="1">
    <citation type="submission" date="2016-10" db="EMBL/GenBank/DDBJ databases">
        <authorList>
            <person name="de Groot N.N."/>
        </authorList>
    </citation>
    <scope>NUCLEOTIDE SEQUENCE [LARGE SCALE GENOMIC DNA]</scope>
    <source>
        <strain evidence="1 2">NP_1H</strain>
    </source>
</reference>
<dbReference type="OrthoDB" id="7062584at2"/>
<gene>
    <name evidence="1" type="ORF">SAMN04488693_101325</name>
</gene>
<keyword evidence="2" id="KW-1185">Reference proteome</keyword>
<organism evidence="1 2">
    <name type="scientific">Arthrobacter subterraneus</name>
    <dbReference type="NCBI Taxonomy" id="335973"/>
    <lineage>
        <taxon>Bacteria</taxon>
        <taxon>Bacillati</taxon>
        <taxon>Actinomycetota</taxon>
        <taxon>Actinomycetes</taxon>
        <taxon>Micrococcales</taxon>
        <taxon>Micrococcaceae</taxon>
        <taxon>Arthrobacter</taxon>
    </lineage>
</organism>
<dbReference type="InterPro" id="IPR024747">
    <property type="entry name" value="Pyridox_Oxase-rel"/>
</dbReference>
<sequence>MMFEHDDPILELTDDQCWKLLEKTRHGRIVLTAAGETDIFPINYLVHDGVLLMRSAPGTKLAEITINENVVFETDGIGSDEAWSVVVKGTARVLQSGAEIAEAESLGLKTWVPTLKDFYIEVKPERISGRHFILGEQPARF</sequence>
<dbReference type="Proteomes" id="UP000199258">
    <property type="component" value="Unassembled WGS sequence"/>
</dbReference>